<proteinExistence type="predicted"/>
<keyword evidence="3" id="KW-1185">Reference proteome</keyword>
<name>A0AAQ3SBI2_VIGMU</name>
<reference evidence="2 3" key="1">
    <citation type="journal article" date="2023" name="Life. Sci Alliance">
        <title>Evolutionary insights into 3D genome organization and epigenetic landscape of Vigna mungo.</title>
        <authorList>
            <person name="Junaid A."/>
            <person name="Singh B."/>
            <person name="Bhatia S."/>
        </authorList>
    </citation>
    <scope>NUCLEOTIDE SEQUENCE [LARGE SCALE GENOMIC DNA]</scope>
    <source>
        <strain evidence="2">Urdbean</strain>
    </source>
</reference>
<protein>
    <submittedName>
        <fullName evidence="2">Uncharacterized protein</fullName>
    </submittedName>
</protein>
<gene>
    <name evidence="2" type="ORF">V8G54_002067</name>
</gene>
<feature type="chain" id="PRO_5042971399" evidence="1">
    <location>
        <begin position="20"/>
        <end position="156"/>
    </location>
</feature>
<organism evidence="2 3">
    <name type="scientific">Vigna mungo</name>
    <name type="common">Black gram</name>
    <name type="synonym">Phaseolus mungo</name>
    <dbReference type="NCBI Taxonomy" id="3915"/>
    <lineage>
        <taxon>Eukaryota</taxon>
        <taxon>Viridiplantae</taxon>
        <taxon>Streptophyta</taxon>
        <taxon>Embryophyta</taxon>
        <taxon>Tracheophyta</taxon>
        <taxon>Spermatophyta</taxon>
        <taxon>Magnoliopsida</taxon>
        <taxon>eudicotyledons</taxon>
        <taxon>Gunneridae</taxon>
        <taxon>Pentapetalae</taxon>
        <taxon>rosids</taxon>
        <taxon>fabids</taxon>
        <taxon>Fabales</taxon>
        <taxon>Fabaceae</taxon>
        <taxon>Papilionoideae</taxon>
        <taxon>50 kb inversion clade</taxon>
        <taxon>NPAAA clade</taxon>
        <taxon>indigoferoid/millettioid clade</taxon>
        <taxon>Phaseoleae</taxon>
        <taxon>Vigna</taxon>
    </lineage>
</organism>
<evidence type="ECO:0000313" key="2">
    <source>
        <dbReference type="EMBL" id="WVZ23523.1"/>
    </source>
</evidence>
<evidence type="ECO:0000313" key="3">
    <source>
        <dbReference type="Proteomes" id="UP001374535"/>
    </source>
</evidence>
<feature type="signal peptide" evidence="1">
    <location>
        <begin position="1"/>
        <end position="19"/>
    </location>
</feature>
<dbReference type="AlphaFoldDB" id="A0AAQ3SBI2"/>
<accession>A0AAQ3SBI2</accession>
<dbReference type="EMBL" id="CP144700">
    <property type="protein sequence ID" value="WVZ23523.1"/>
    <property type="molecule type" value="Genomic_DNA"/>
</dbReference>
<dbReference type="Proteomes" id="UP001374535">
    <property type="component" value="Chromosome 1"/>
</dbReference>
<keyword evidence="1" id="KW-0732">Signal</keyword>
<evidence type="ECO:0000256" key="1">
    <source>
        <dbReference type="SAM" id="SignalP"/>
    </source>
</evidence>
<sequence length="156" mass="16866">MKFVVVVVCIAFFVGTTWGDVLKSAKATAEDAKDAAAPTVKSAKDSAKEATAPAVDAVAPSVEGAALKSESFAQWAYDKISGSQRHYTPHNLSVSDMVVPAVLSHPYLMRDFVLVVCHCPPLLSIIAHRCFPSLSTIALRHPLLKLKFHKLLIVIR</sequence>